<name>A0ACB7XJ53_9ERIC</name>
<gene>
    <name evidence="1" type="ORF">Vadar_021961</name>
</gene>
<reference evidence="1 2" key="1">
    <citation type="journal article" date="2021" name="Hortic Res">
        <title>High-quality reference genome and annotation aids understanding of berry development for evergreen blueberry (Vaccinium darrowii).</title>
        <authorList>
            <person name="Yu J."/>
            <person name="Hulse-Kemp A.M."/>
            <person name="Babiker E."/>
            <person name="Staton M."/>
        </authorList>
    </citation>
    <scope>NUCLEOTIDE SEQUENCE [LARGE SCALE GENOMIC DNA]</scope>
    <source>
        <strain evidence="2">cv. NJ 8807/NJ 8810</strain>
        <tissue evidence="1">Young leaf</tissue>
    </source>
</reference>
<dbReference type="Proteomes" id="UP000828048">
    <property type="component" value="Chromosome 10"/>
</dbReference>
<evidence type="ECO:0000313" key="1">
    <source>
        <dbReference type="EMBL" id="KAH7840818.1"/>
    </source>
</evidence>
<keyword evidence="2" id="KW-1185">Reference proteome</keyword>
<comment type="caution">
    <text evidence="1">The sequence shown here is derived from an EMBL/GenBank/DDBJ whole genome shotgun (WGS) entry which is preliminary data.</text>
</comment>
<accession>A0ACB7XJ53</accession>
<evidence type="ECO:0000313" key="2">
    <source>
        <dbReference type="Proteomes" id="UP000828048"/>
    </source>
</evidence>
<protein>
    <submittedName>
        <fullName evidence="1">Uncharacterized protein</fullName>
    </submittedName>
</protein>
<sequence length="126" mass="14474">MQLDCSYCLVVDWFLRSQKVDLLNGRKACWNAPIFKTMKQQSKDVQLEFNGRLTEVITQFENQGLNTELYYTMRKGGKLSICFPQGQSGAISICRCIVKQACLIKMVGNYRDGVTFWHKSLMGECE</sequence>
<organism evidence="1 2">
    <name type="scientific">Vaccinium darrowii</name>
    <dbReference type="NCBI Taxonomy" id="229202"/>
    <lineage>
        <taxon>Eukaryota</taxon>
        <taxon>Viridiplantae</taxon>
        <taxon>Streptophyta</taxon>
        <taxon>Embryophyta</taxon>
        <taxon>Tracheophyta</taxon>
        <taxon>Spermatophyta</taxon>
        <taxon>Magnoliopsida</taxon>
        <taxon>eudicotyledons</taxon>
        <taxon>Gunneridae</taxon>
        <taxon>Pentapetalae</taxon>
        <taxon>asterids</taxon>
        <taxon>Ericales</taxon>
        <taxon>Ericaceae</taxon>
        <taxon>Vaccinioideae</taxon>
        <taxon>Vaccinieae</taxon>
        <taxon>Vaccinium</taxon>
    </lineage>
</organism>
<dbReference type="EMBL" id="CM037160">
    <property type="protein sequence ID" value="KAH7840818.1"/>
    <property type="molecule type" value="Genomic_DNA"/>
</dbReference>
<proteinExistence type="predicted"/>